<feature type="transmembrane region" description="Helical" evidence="8">
    <location>
        <begin position="291"/>
        <end position="308"/>
    </location>
</feature>
<keyword evidence="3 8" id="KW-0812">Transmembrane</keyword>
<evidence type="ECO:0000259" key="10">
    <source>
        <dbReference type="PROSITE" id="PS50929"/>
    </source>
</evidence>
<dbReference type="PROSITE" id="PS50929">
    <property type="entry name" value="ABC_TM1F"/>
    <property type="match status" value="1"/>
</dbReference>
<dbReference type="EMBL" id="CP028010">
    <property type="protein sequence ID" value="QHV47429.1"/>
    <property type="molecule type" value="Genomic_DNA"/>
</dbReference>
<evidence type="ECO:0000313" key="11">
    <source>
        <dbReference type="EMBL" id="QHV47429.1"/>
    </source>
</evidence>
<feature type="transmembrane region" description="Helical" evidence="8">
    <location>
        <begin position="31"/>
        <end position="57"/>
    </location>
</feature>
<dbReference type="InterPro" id="IPR003439">
    <property type="entry name" value="ABC_transporter-like_ATP-bd"/>
</dbReference>
<organism evidence="11 12">
    <name type="scientific">Bacillus cereus</name>
    <dbReference type="NCBI Taxonomy" id="1396"/>
    <lineage>
        <taxon>Bacteria</taxon>
        <taxon>Bacillati</taxon>
        <taxon>Bacillota</taxon>
        <taxon>Bacilli</taxon>
        <taxon>Bacillales</taxon>
        <taxon>Bacillaceae</taxon>
        <taxon>Bacillus</taxon>
        <taxon>Bacillus cereus group</taxon>
    </lineage>
</organism>
<evidence type="ECO:0000256" key="8">
    <source>
        <dbReference type="SAM" id="Phobius"/>
    </source>
</evidence>
<dbReference type="SUPFAM" id="SSF52540">
    <property type="entry name" value="P-loop containing nucleoside triphosphate hydrolases"/>
    <property type="match status" value="1"/>
</dbReference>
<dbReference type="GO" id="GO:0015421">
    <property type="term" value="F:ABC-type oligopeptide transporter activity"/>
    <property type="evidence" value="ECO:0007669"/>
    <property type="project" value="TreeGrafter"/>
</dbReference>
<dbReference type="PANTHER" id="PTHR43394">
    <property type="entry name" value="ATP-DEPENDENT PERMEASE MDL1, MITOCHONDRIAL"/>
    <property type="match status" value="1"/>
</dbReference>
<dbReference type="Pfam" id="PF00005">
    <property type="entry name" value="ABC_tran"/>
    <property type="match status" value="1"/>
</dbReference>
<evidence type="ECO:0000259" key="9">
    <source>
        <dbReference type="PROSITE" id="PS50893"/>
    </source>
</evidence>
<dbReference type="InterPro" id="IPR039421">
    <property type="entry name" value="Type_1_exporter"/>
</dbReference>
<dbReference type="PROSITE" id="PS50893">
    <property type="entry name" value="ABC_TRANSPORTER_2"/>
    <property type="match status" value="1"/>
</dbReference>
<dbReference type="Gene3D" id="1.20.1560.10">
    <property type="entry name" value="ABC transporter type 1, transmembrane domain"/>
    <property type="match status" value="2"/>
</dbReference>
<dbReference type="AlphaFoldDB" id="A0AB73USZ9"/>
<evidence type="ECO:0000256" key="5">
    <source>
        <dbReference type="ARBA" id="ARBA00022840"/>
    </source>
</evidence>
<evidence type="ECO:0000256" key="4">
    <source>
        <dbReference type="ARBA" id="ARBA00022741"/>
    </source>
</evidence>
<protein>
    <submittedName>
        <fullName evidence="11">ABC transporter ATP-binding protein</fullName>
    </submittedName>
</protein>
<feature type="domain" description="ABC transmembrane type-1" evidence="10">
    <location>
        <begin position="33"/>
        <end position="311"/>
    </location>
</feature>
<dbReference type="RefSeq" id="WP_162281032.1">
    <property type="nucleotide sequence ID" value="NZ_CP028010.2"/>
</dbReference>
<feature type="transmembrane region" description="Helical" evidence="8">
    <location>
        <begin position="262"/>
        <end position="279"/>
    </location>
</feature>
<dbReference type="InterPro" id="IPR017871">
    <property type="entry name" value="ABC_transporter-like_CS"/>
</dbReference>
<keyword evidence="11" id="KW-0614">Plasmid</keyword>
<feature type="transmembrane region" description="Helical" evidence="8">
    <location>
        <begin position="69"/>
        <end position="86"/>
    </location>
</feature>
<reference evidence="11 12" key="1">
    <citation type="submission" date="2018-03" db="EMBL/GenBank/DDBJ databases">
        <title>The complete genome of bacterial strain SGAir0260.</title>
        <authorList>
            <person name="Schuster S.C."/>
        </authorList>
    </citation>
    <scope>NUCLEOTIDE SEQUENCE [LARGE SCALE GENOMIC DNA]</scope>
    <source>
        <strain evidence="11 12">SGAir0260</strain>
        <plasmid evidence="11 12">unnamed_12</plasmid>
    </source>
</reference>
<dbReference type="FunFam" id="3.40.50.300:FF:000218">
    <property type="entry name" value="Multidrug ABC transporter ATP-binding protein"/>
    <property type="match status" value="1"/>
</dbReference>
<proteinExistence type="inferred from homology"/>
<dbReference type="Proteomes" id="UP000464780">
    <property type="component" value="Plasmid unnamed_12"/>
</dbReference>
<evidence type="ECO:0000256" key="3">
    <source>
        <dbReference type="ARBA" id="ARBA00022692"/>
    </source>
</evidence>
<dbReference type="PANTHER" id="PTHR43394:SF1">
    <property type="entry name" value="ATP-BINDING CASSETTE SUB-FAMILY B MEMBER 10, MITOCHONDRIAL"/>
    <property type="match status" value="1"/>
</dbReference>
<accession>A0AB73USZ9</accession>
<evidence type="ECO:0000256" key="2">
    <source>
        <dbReference type="ARBA" id="ARBA00005417"/>
    </source>
</evidence>
<feature type="domain" description="ABC transporter" evidence="9">
    <location>
        <begin position="349"/>
        <end position="583"/>
    </location>
</feature>
<keyword evidence="6 8" id="KW-1133">Transmembrane helix</keyword>
<dbReference type="InterPro" id="IPR011527">
    <property type="entry name" value="ABC1_TM_dom"/>
</dbReference>
<dbReference type="Gene3D" id="3.40.50.300">
    <property type="entry name" value="P-loop containing nucleotide triphosphate hydrolases"/>
    <property type="match status" value="1"/>
</dbReference>
<gene>
    <name evidence="11" type="ORF">C1N66_30895</name>
</gene>
<keyword evidence="7 8" id="KW-0472">Membrane</keyword>
<evidence type="ECO:0000256" key="7">
    <source>
        <dbReference type="ARBA" id="ARBA00023136"/>
    </source>
</evidence>
<evidence type="ECO:0000256" key="1">
    <source>
        <dbReference type="ARBA" id="ARBA00004651"/>
    </source>
</evidence>
<dbReference type="SUPFAM" id="SSF90123">
    <property type="entry name" value="ABC transporter transmembrane region"/>
    <property type="match status" value="1"/>
</dbReference>
<dbReference type="InterPro" id="IPR003593">
    <property type="entry name" value="AAA+_ATPase"/>
</dbReference>
<feature type="transmembrane region" description="Helical" evidence="8">
    <location>
        <begin position="156"/>
        <end position="185"/>
    </location>
</feature>
<dbReference type="CDD" id="cd07346">
    <property type="entry name" value="ABC_6TM_exporters"/>
    <property type="match status" value="1"/>
</dbReference>
<dbReference type="SMART" id="SM00382">
    <property type="entry name" value="AAA"/>
    <property type="match status" value="1"/>
</dbReference>
<dbReference type="InterPro" id="IPR027417">
    <property type="entry name" value="P-loop_NTPase"/>
</dbReference>
<dbReference type="InterPro" id="IPR036640">
    <property type="entry name" value="ABC1_TM_sf"/>
</dbReference>
<evidence type="ECO:0000313" key="12">
    <source>
        <dbReference type="Proteomes" id="UP000464780"/>
    </source>
</evidence>
<sequence length="587" mass="67609">MKLHNSNDTQSLSLIKLYKWFFSYLTSSRSLFLLFIICSLLSNAIIIVIPKFVQIFVDQILPAKDQKMFIILLCVIVIIVSLMFIINSKKNILALKFHEKAVQDIQTSSFRQLRRLGFSYFEQHSVGETLSYFQTDIPTIQEIYRSHLPSIIESTFMLIFSLFFLTTINAQLALIFIPCSIFYFLSGPYFEKKGVKYIREYYEWVKKIDEKQFVSLSALLDLRVFHAEKWDLKKLSVFIEKAGKAIFLHLVYINLYAMMRRIAVYSGAIILFFYGYYLIQKNQLTNGEFISFLMLYFHVMFTITYLVTRISKQNALIRSAEKLFEFLHLTPTVHDSQNPKILSEIKGDIGFHNVHFQYSLHKQILDGINIHIKPGERVCIVGVSGSGKSTLTKLLGRFYNPIQGEIYIDGVPIDQLSFEQLRNTIGYVFQETYLFGTSVKENIRFGNPDATDEQVIAAATAAYAHEYIMKLPEGYDTLIGERGVKLSGGQKQRIAIARMLLKNPKIVILDEATSALDNESEGEVNEAMKRLLDGRTTICVAHRESTIRQYELIYVLEHGKIVEMGDYPSLLEQKGKFFKLIQEKEGS</sequence>
<comment type="similarity">
    <text evidence="2">Belongs to the ABC transporter superfamily.</text>
</comment>
<keyword evidence="5 11" id="KW-0067">ATP-binding</keyword>
<dbReference type="GO" id="GO:0016887">
    <property type="term" value="F:ATP hydrolysis activity"/>
    <property type="evidence" value="ECO:0007669"/>
    <property type="project" value="InterPro"/>
</dbReference>
<comment type="subcellular location">
    <subcellularLocation>
        <location evidence="1">Cell membrane</location>
        <topology evidence="1">Multi-pass membrane protein</topology>
    </subcellularLocation>
</comment>
<dbReference type="Pfam" id="PF00664">
    <property type="entry name" value="ABC_membrane"/>
    <property type="match status" value="1"/>
</dbReference>
<name>A0AB73USZ9_BACCE</name>
<geneLocation type="plasmid" evidence="11 12">
    <name>unnamed_12</name>
</geneLocation>
<dbReference type="GO" id="GO:0005524">
    <property type="term" value="F:ATP binding"/>
    <property type="evidence" value="ECO:0007669"/>
    <property type="project" value="UniProtKB-KW"/>
</dbReference>
<evidence type="ECO:0000256" key="6">
    <source>
        <dbReference type="ARBA" id="ARBA00022989"/>
    </source>
</evidence>
<dbReference type="GO" id="GO:0005886">
    <property type="term" value="C:plasma membrane"/>
    <property type="evidence" value="ECO:0007669"/>
    <property type="project" value="UniProtKB-SubCell"/>
</dbReference>
<keyword evidence="4" id="KW-0547">Nucleotide-binding</keyword>
<dbReference type="PROSITE" id="PS00211">
    <property type="entry name" value="ABC_TRANSPORTER_1"/>
    <property type="match status" value="1"/>
</dbReference>